<protein>
    <submittedName>
        <fullName evidence="2">Uncharacterized protein</fullName>
    </submittedName>
</protein>
<organism evidence="2 3">
    <name type="scientific">Trinickia symbiotica</name>
    <dbReference type="NCBI Taxonomy" id="863227"/>
    <lineage>
        <taxon>Bacteria</taxon>
        <taxon>Pseudomonadati</taxon>
        <taxon>Pseudomonadota</taxon>
        <taxon>Betaproteobacteria</taxon>
        <taxon>Burkholderiales</taxon>
        <taxon>Burkholderiaceae</taxon>
        <taxon>Trinickia</taxon>
    </lineage>
</organism>
<keyword evidence="3" id="KW-1185">Reference proteome</keyword>
<dbReference type="AlphaFoldDB" id="A0A2N7X2R7"/>
<keyword evidence="1" id="KW-0732">Signal</keyword>
<proteinExistence type="predicted"/>
<dbReference type="STRING" id="863227.GCA_000373005_05262"/>
<reference evidence="2 3" key="1">
    <citation type="submission" date="2018-01" db="EMBL/GenBank/DDBJ databases">
        <title>Whole genome analyses suggest that Burkholderia sensu lato contains two further novel genera in the rhizoxinica-symbiotica group Mycetohabitans gen. nov., and Trinickia gen. nov.: implications for the evolution of diazotrophy and nodulation in the Burkholderiaceae.</title>
        <authorList>
            <person name="Estrada-de los Santos P."/>
            <person name="Palmer M."/>
            <person name="Chavez-Ramirez B."/>
            <person name="Beukes C."/>
            <person name="Steenkamp E.T."/>
            <person name="Hirsch A.M."/>
            <person name="Manyaka P."/>
            <person name="Maluk M."/>
            <person name="Lafos M."/>
            <person name="Crook M."/>
            <person name="Gross E."/>
            <person name="Simon M.F."/>
            <person name="Bueno dos Reis Junior F."/>
            <person name="Poole P.S."/>
            <person name="Venter S.N."/>
            <person name="James E.K."/>
        </authorList>
    </citation>
    <scope>NUCLEOTIDE SEQUENCE [LARGE SCALE GENOMIC DNA]</scope>
    <source>
        <strain evidence="2 3">JPY 581</strain>
    </source>
</reference>
<name>A0A2N7X2R7_9BURK</name>
<dbReference type="EMBL" id="PNYC01000009">
    <property type="protein sequence ID" value="PMS35900.1"/>
    <property type="molecule type" value="Genomic_DNA"/>
</dbReference>
<dbReference type="RefSeq" id="WP_020566561.1">
    <property type="nucleotide sequence ID" value="NZ_PNYC01000009.1"/>
</dbReference>
<feature type="chain" id="PRO_5014892477" evidence="1">
    <location>
        <begin position="26"/>
        <end position="239"/>
    </location>
</feature>
<gene>
    <name evidence="2" type="ORF">C0Z20_16395</name>
</gene>
<sequence length="239" mass="25258">MKVTRIGVASLIVLAAACGVALAFALPAAAAAVCPSCYGFEYVAERTFVESGASPEERARLVAVVAEGRQRVQSFWGRLGAAPKVLVCTTENCFRRIGGGRRRGMSVFDRVAILSPLGSDAVIAAHELSMNELNHRIGALGVLRGTVPIWFNEGIAMYASDDLRYLAPPGAGDRCLVPAAEPLPVGVFEWNRRALNDNRLYAKAACSTSRWISLHGGPSAAVSLVSKVSAGAAFQEAAR</sequence>
<evidence type="ECO:0000256" key="1">
    <source>
        <dbReference type="SAM" id="SignalP"/>
    </source>
</evidence>
<dbReference type="PROSITE" id="PS51257">
    <property type="entry name" value="PROKAR_LIPOPROTEIN"/>
    <property type="match status" value="1"/>
</dbReference>
<comment type="caution">
    <text evidence="2">The sequence shown here is derived from an EMBL/GenBank/DDBJ whole genome shotgun (WGS) entry which is preliminary data.</text>
</comment>
<evidence type="ECO:0000313" key="2">
    <source>
        <dbReference type="EMBL" id="PMS35900.1"/>
    </source>
</evidence>
<dbReference type="Proteomes" id="UP000235777">
    <property type="component" value="Unassembled WGS sequence"/>
</dbReference>
<feature type="signal peptide" evidence="1">
    <location>
        <begin position="1"/>
        <end position="25"/>
    </location>
</feature>
<accession>A0A2N7X2R7</accession>
<evidence type="ECO:0000313" key="3">
    <source>
        <dbReference type="Proteomes" id="UP000235777"/>
    </source>
</evidence>